<dbReference type="Proteomes" id="UP000620064">
    <property type="component" value="Unassembled WGS sequence"/>
</dbReference>
<evidence type="ECO:0000313" key="2">
    <source>
        <dbReference type="Proteomes" id="UP000620064"/>
    </source>
</evidence>
<accession>A0ABQ2NKK8</accession>
<dbReference type="EMBL" id="BMLV01000001">
    <property type="protein sequence ID" value="GGP01562.1"/>
    <property type="molecule type" value="Genomic_DNA"/>
</dbReference>
<gene>
    <name evidence="1" type="ORF">GCM10010992_02440</name>
</gene>
<organism evidence="1 2">
    <name type="scientific">Cloacibacterium rupense</name>
    <dbReference type="NCBI Taxonomy" id="517423"/>
    <lineage>
        <taxon>Bacteria</taxon>
        <taxon>Pseudomonadati</taxon>
        <taxon>Bacteroidota</taxon>
        <taxon>Flavobacteriia</taxon>
        <taxon>Flavobacteriales</taxon>
        <taxon>Weeksellaceae</taxon>
    </lineage>
</organism>
<protein>
    <submittedName>
        <fullName evidence="1">Uncharacterized protein</fullName>
    </submittedName>
</protein>
<comment type="caution">
    <text evidence="1">The sequence shown here is derived from an EMBL/GenBank/DDBJ whole genome shotgun (WGS) entry which is preliminary data.</text>
</comment>
<keyword evidence="2" id="KW-1185">Reference proteome</keyword>
<evidence type="ECO:0000313" key="1">
    <source>
        <dbReference type="EMBL" id="GGP01562.1"/>
    </source>
</evidence>
<proteinExistence type="predicted"/>
<reference evidence="2" key="1">
    <citation type="journal article" date="2019" name="Int. J. Syst. Evol. Microbiol.">
        <title>The Global Catalogue of Microorganisms (GCM) 10K type strain sequencing project: providing services to taxonomists for standard genome sequencing and annotation.</title>
        <authorList>
            <consortium name="The Broad Institute Genomics Platform"/>
            <consortium name="The Broad Institute Genome Sequencing Center for Infectious Disease"/>
            <person name="Wu L."/>
            <person name="Ma J."/>
        </authorList>
    </citation>
    <scope>NUCLEOTIDE SEQUENCE [LARGE SCALE GENOMIC DNA]</scope>
    <source>
        <strain evidence="2">CGMCC 1.7656</strain>
    </source>
</reference>
<sequence length="70" mass="8391">MSALVLILVSDTRYALKFVSGMFTICDLKKQANMKLKKKNNFDFILSNLCFNYYKFMIFNDKFLKFEKNR</sequence>
<name>A0ABQ2NKK8_9FLAO</name>